<feature type="region of interest" description="Disordered" evidence="1">
    <location>
        <begin position="98"/>
        <end position="122"/>
    </location>
</feature>
<evidence type="ECO:0000256" key="1">
    <source>
        <dbReference type="SAM" id="MobiDB-lite"/>
    </source>
</evidence>
<evidence type="ECO:0000313" key="3">
    <source>
        <dbReference type="EMBL" id="GAA4456763.1"/>
    </source>
</evidence>
<protein>
    <recommendedName>
        <fullName evidence="5">DUF1499 domain-containing protein</fullName>
    </recommendedName>
</protein>
<keyword evidence="4" id="KW-1185">Reference proteome</keyword>
<organism evidence="3 4">
    <name type="scientific">Novipirellula rosea</name>
    <dbReference type="NCBI Taxonomy" id="1031540"/>
    <lineage>
        <taxon>Bacteria</taxon>
        <taxon>Pseudomonadati</taxon>
        <taxon>Planctomycetota</taxon>
        <taxon>Planctomycetia</taxon>
        <taxon>Pirellulales</taxon>
        <taxon>Pirellulaceae</taxon>
        <taxon>Novipirellula</taxon>
    </lineage>
</organism>
<reference evidence="4" key="1">
    <citation type="journal article" date="2019" name="Int. J. Syst. Evol. Microbiol.">
        <title>The Global Catalogue of Microorganisms (GCM) 10K type strain sequencing project: providing services to taxonomists for standard genome sequencing and annotation.</title>
        <authorList>
            <consortium name="The Broad Institute Genomics Platform"/>
            <consortium name="The Broad Institute Genome Sequencing Center for Infectious Disease"/>
            <person name="Wu L."/>
            <person name="Ma J."/>
        </authorList>
    </citation>
    <scope>NUCLEOTIDE SEQUENCE [LARGE SCALE GENOMIC DNA]</scope>
    <source>
        <strain evidence="4">JCM 17759</strain>
    </source>
</reference>
<name>A0ABP8MYA1_9BACT</name>
<evidence type="ECO:0000313" key="4">
    <source>
        <dbReference type="Proteomes" id="UP001500840"/>
    </source>
</evidence>
<sequence>MLGTLAVAITIVLVIIVAGLMRIDNWSRDFTENSAAIDADFPDSVVLLDSRLQRWVAATPRWEVQSKTESDGAIEYKITRTTPLFRFVDDIHVKLVPDDGGEGTRMNASSQSRVGKGDLGQNPRNLAQLLEGLRTPDDAN</sequence>
<keyword evidence="2" id="KW-0812">Transmembrane</keyword>
<dbReference type="EMBL" id="BAABGA010000039">
    <property type="protein sequence ID" value="GAA4456763.1"/>
    <property type="molecule type" value="Genomic_DNA"/>
</dbReference>
<gene>
    <name evidence="3" type="ORF">GCM10023156_32590</name>
</gene>
<keyword evidence="2" id="KW-0472">Membrane</keyword>
<dbReference type="InterPro" id="IPR010865">
    <property type="entry name" value="DUF1499"/>
</dbReference>
<evidence type="ECO:0008006" key="5">
    <source>
        <dbReference type="Google" id="ProtNLM"/>
    </source>
</evidence>
<dbReference type="Pfam" id="PF07386">
    <property type="entry name" value="DUF1499"/>
    <property type="match status" value="1"/>
</dbReference>
<keyword evidence="2" id="KW-1133">Transmembrane helix</keyword>
<comment type="caution">
    <text evidence="3">The sequence shown here is derived from an EMBL/GenBank/DDBJ whole genome shotgun (WGS) entry which is preliminary data.</text>
</comment>
<proteinExistence type="predicted"/>
<dbReference type="Proteomes" id="UP001500840">
    <property type="component" value="Unassembled WGS sequence"/>
</dbReference>
<accession>A0ABP8MYA1</accession>
<evidence type="ECO:0000256" key="2">
    <source>
        <dbReference type="SAM" id="Phobius"/>
    </source>
</evidence>
<feature type="transmembrane region" description="Helical" evidence="2">
    <location>
        <begin position="6"/>
        <end position="23"/>
    </location>
</feature>